<evidence type="ECO:0008006" key="6">
    <source>
        <dbReference type="Google" id="ProtNLM"/>
    </source>
</evidence>
<dbReference type="GO" id="GO:0034464">
    <property type="term" value="C:BBSome"/>
    <property type="evidence" value="ECO:0007669"/>
    <property type="project" value="InterPro"/>
</dbReference>
<keyword evidence="5" id="KW-1185">Reference proteome</keyword>
<dbReference type="Pfam" id="PF23337">
    <property type="entry name" value="PTHB1_pf"/>
    <property type="match status" value="1"/>
</dbReference>
<evidence type="ECO:0000259" key="3">
    <source>
        <dbReference type="Pfam" id="PF23337"/>
    </source>
</evidence>
<comment type="caution">
    <text evidence="4">The sequence shown here is derived from an EMBL/GenBank/DDBJ whole genome shotgun (WGS) entry which is preliminary data.</text>
</comment>
<evidence type="ECO:0000313" key="5">
    <source>
        <dbReference type="Proteomes" id="UP001162156"/>
    </source>
</evidence>
<accession>A0AAV8Z1N8</accession>
<dbReference type="GO" id="GO:0016020">
    <property type="term" value="C:membrane"/>
    <property type="evidence" value="ECO:0007669"/>
    <property type="project" value="TreeGrafter"/>
</dbReference>
<proteinExistence type="predicted"/>
<dbReference type="InterPro" id="IPR055362">
    <property type="entry name" value="PTHB1_pf_dom"/>
</dbReference>
<dbReference type="GO" id="GO:0060271">
    <property type="term" value="P:cilium assembly"/>
    <property type="evidence" value="ECO:0007669"/>
    <property type="project" value="TreeGrafter"/>
</dbReference>
<dbReference type="PANTHER" id="PTHR20991">
    <property type="entry name" value="PARATHYROID HORMONE-RESPONSIVE B1 GENE"/>
    <property type="match status" value="1"/>
</dbReference>
<dbReference type="PANTHER" id="PTHR20991:SF0">
    <property type="entry name" value="PROTEIN PTHB1"/>
    <property type="match status" value="1"/>
</dbReference>
<organism evidence="4 5">
    <name type="scientific">Rhamnusium bicolor</name>
    <dbReference type="NCBI Taxonomy" id="1586634"/>
    <lineage>
        <taxon>Eukaryota</taxon>
        <taxon>Metazoa</taxon>
        <taxon>Ecdysozoa</taxon>
        <taxon>Arthropoda</taxon>
        <taxon>Hexapoda</taxon>
        <taxon>Insecta</taxon>
        <taxon>Pterygota</taxon>
        <taxon>Neoptera</taxon>
        <taxon>Endopterygota</taxon>
        <taxon>Coleoptera</taxon>
        <taxon>Polyphaga</taxon>
        <taxon>Cucujiformia</taxon>
        <taxon>Chrysomeloidea</taxon>
        <taxon>Cerambycidae</taxon>
        <taxon>Lepturinae</taxon>
        <taxon>Rhagiini</taxon>
        <taxon>Rhamnusium</taxon>
    </lineage>
</organism>
<feature type="domain" description="PTHB1 GAE" evidence="2">
    <location>
        <begin position="328"/>
        <end position="408"/>
    </location>
</feature>
<feature type="domain" description="PTHB1 platform" evidence="3">
    <location>
        <begin position="415"/>
        <end position="450"/>
    </location>
</feature>
<evidence type="ECO:0000259" key="1">
    <source>
        <dbReference type="Pfam" id="PF14727"/>
    </source>
</evidence>
<feature type="domain" description="PTHB1 N-terminal" evidence="1">
    <location>
        <begin position="1"/>
        <end position="310"/>
    </location>
</feature>
<dbReference type="AlphaFoldDB" id="A0AAV8Z1N8"/>
<dbReference type="InterPro" id="IPR028073">
    <property type="entry name" value="PHTB1_N_dom"/>
</dbReference>
<dbReference type="Pfam" id="PF14728">
    <property type="entry name" value="PTHB1_GAE"/>
    <property type="match status" value="1"/>
</dbReference>
<dbReference type="InterPro" id="IPR026511">
    <property type="entry name" value="PTHB1"/>
</dbReference>
<name>A0AAV8Z1N8_9CUCU</name>
<dbReference type="Pfam" id="PF14727">
    <property type="entry name" value="PHTB1_N"/>
    <property type="match status" value="1"/>
</dbReference>
<dbReference type="InterPro" id="IPR028074">
    <property type="entry name" value="PHTB1_GAE_dom"/>
</dbReference>
<protein>
    <recommendedName>
        <fullName evidence="6">Protein PTHB1</fullName>
    </recommendedName>
</protein>
<gene>
    <name evidence="4" type="ORF">NQ314_006502</name>
</gene>
<sequence length="454" mass="51207">MSLFKIREFWTTQSEDDEYFDQNSLITTTLNSDSDFIISGSQSGVLRIFKPSSELTENDGIIGYSATDLLIEKILNVPILQIGCGRLVSGSQNLQIAVLHPRLLSIYTLKSKEGATEHGTQHYLELLYEHSLRRSSANFVIGQFGGSQNRDFICVQSLDGMLSFFEQESFTFSCFVPDFLLPGPIAYVKKTDHFVTSSSSWCIVAYKYKLLSEAGEKSEEKVNSSVKIDCDWSFNLGEAVIDIYVIDDFINKEAWIMLLGERNLYCLKYNGKLKFMKRLDYSPICFHTYVLDMKISNSNTEKELGINLLVNPDLKLSTFESNLKDIENQQMCVISIEILPQIPFEEVQISVAVLRPLKASPQVKFYNNLNEKTSFTCYVFLDAAFEIPSLSMEVSATVITNLGLPKTICKSTMLPMKLVLDSCQAQKESQHKITLNINHSPVSLATLFPGELSE</sequence>
<evidence type="ECO:0000313" key="4">
    <source>
        <dbReference type="EMBL" id="KAJ8957787.1"/>
    </source>
</evidence>
<dbReference type="EMBL" id="JANEYF010001760">
    <property type="protein sequence ID" value="KAJ8957787.1"/>
    <property type="molecule type" value="Genomic_DNA"/>
</dbReference>
<reference evidence="4" key="1">
    <citation type="journal article" date="2023" name="Insect Mol. Biol.">
        <title>Genome sequencing provides insights into the evolution of gene families encoding plant cell wall-degrading enzymes in longhorned beetles.</title>
        <authorList>
            <person name="Shin N.R."/>
            <person name="Okamura Y."/>
            <person name="Kirsch R."/>
            <person name="Pauchet Y."/>
        </authorList>
    </citation>
    <scope>NUCLEOTIDE SEQUENCE</scope>
    <source>
        <strain evidence="4">RBIC_L_NR</strain>
    </source>
</reference>
<dbReference type="Proteomes" id="UP001162156">
    <property type="component" value="Unassembled WGS sequence"/>
</dbReference>
<evidence type="ECO:0000259" key="2">
    <source>
        <dbReference type="Pfam" id="PF14728"/>
    </source>
</evidence>